<dbReference type="AlphaFoldDB" id="A0AAD5EIU3"/>
<feature type="binding site" evidence="12">
    <location>
        <position position="223"/>
    </location>
    <ligand>
        <name>ATP</name>
        <dbReference type="ChEBI" id="CHEBI:30616"/>
    </ligand>
</feature>
<feature type="binding site" evidence="12">
    <location>
        <position position="95"/>
    </location>
    <ligand>
        <name>ATP</name>
        <dbReference type="ChEBI" id="CHEBI:30616"/>
    </ligand>
</feature>
<comment type="subcellular location">
    <subcellularLocation>
        <location evidence="2 11">Nucleus</location>
    </subcellularLocation>
</comment>
<dbReference type="PANTHER" id="PTHR10682:SF10">
    <property type="entry name" value="POLYNUCLEOTIDE ADENYLYLTRANSFERASE"/>
    <property type="match status" value="1"/>
</dbReference>
<comment type="function">
    <text evidence="11">Polymerase that creates the 3'-poly(A) tail of mRNA's.</text>
</comment>
<dbReference type="PIRSF" id="PIRSF018425">
    <property type="entry name" value="PolyA_polymerase"/>
    <property type="match status" value="1"/>
</dbReference>
<evidence type="ECO:0000256" key="1">
    <source>
        <dbReference type="ARBA" id="ARBA00001936"/>
    </source>
</evidence>
<dbReference type="InterPro" id="IPR043519">
    <property type="entry name" value="NT_sf"/>
</dbReference>
<keyword evidence="4 11" id="KW-0507">mRNA processing</keyword>
<dbReference type="InterPro" id="IPR048840">
    <property type="entry name" value="PolA_pol_NTPase"/>
</dbReference>
<comment type="cofactor">
    <cofactor evidence="1">
        <name>Mn(2+)</name>
        <dbReference type="ChEBI" id="CHEBI:29035"/>
    </cofactor>
</comment>
<dbReference type="Pfam" id="PF04926">
    <property type="entry name" value="PAP_RNA-bind"/>
    <property type="match status" value="1"/>
</dbReference>
<evidence type="ECO:0000256" key="9">
    <source>
        <dbReference type="ARBA" id="ARBA00022842"/>
    </source>
</evidence>
<evidence type="ECO:0000256" key="5">
    <source>
        <dbReference type="ARBA" id="ARBA00022679"/>
    </source>
</evidence>
<protein>
    <recommendedName>
        <fullName evidence="11">Poly(A) polymerase</fullName>
        <ecNumber evidence="11">2.7.7.19</ecNumber>
    </recommendedName>
</protein>
<dbReference type="GO" id="GO:0046872">
    <property type="term" value="F:metal ion binding"/>
    <property type="evidence" value="ECO:0007669"/>
    <property type="project" value="UniProtKB-KW"/>
</dbReference>
<keyword evidence="9 13" id="KW-0460">Magnesium</keyword>
<dbReference type="GO" id="GO:0031123">
    <property type="term" value="P:RNA 3'-end processing"/>
    <property type="evidence" value="ECO:0007669"/>
    <property type="project" value="InterPro"/>
</dbReference>
<comment type="similarity">
    <text evidence="3 11">Belongs to the poly(A) polymerase family.</text>
</comment>
<evidence type="ECO:0000256" key="12">
    <source>
        <dbReference type="PIRSR" id="PIRSR018425-1"/>
    </source>
</evidence>
<accession>A0AAD5EIU3</accession>
<dbReference type="InterPro" id="IPR007010">
    <property type="entry name" value="PolA_pol_RNA-bd_dom"/>
</dbReference>
<feature type="domain" description="Poly(A) polymerase central" evidence="15">
    <location>
        <begin position="205"/>
        <end position="343"/>
    </location>
</feature>
<feature type="binding site" evidence="12">
    <location>
        <begin position="99"/>
        <end position="101"/>
    </location>
    <ligand>
        <name>ATP</name>
        <dbReference type="ChEBI" id="CHEBI:30616"/>
    </ligand>
</feature>
<dbReference type="Gene3D" id="3.30.460.10">
    <property type="entry name" value="Beta Polymerase, domain 2"/>
    <property type="match status" value="1"/>
</dbReference>
<keyword evidence="6 13" id="KW-0479">Metal-binding</keyword>
<feature type="binding site" evidence="12">
    <location>
        <begin position="232"/>
        <end position="233"/>
    </location>
    <ligand>
        <name>ATP</name>
        <dbReference type="ChEBI" id="CHEBI:30616"/>
    </ligand>
</feature>
<feature type="binding site" evidence="12">
    <location>
        <position position="153"/>
    </location>
    <ligand>
        <name>ATP</name>
        <dbReference type="ChEBI" id="CHEBI:30616"/>
    </ligand>
</feature>
<dbReference type="Pfam" id="PF04928">
    <property type="entry name" value="PAP_central"/>
    <property type="match status" value="1"/>
</dbReference>
<dbReference type="SUPFAM" id="SSF81631">
    <property type="entry name" value="PAP/OAS1 substrate-binding domain"/>
    <property type="match status" value="1"/>
</dbReference>
<dbReference type="GO" id="GO:0005634">
    <property type="term" value="C:nucleus"/>
    <property type="evidence" value="ECO:0007669"/>
    <property type="project" value="UniProtKB-SubCell"/>
</dbReference>
<dbReference type="Pfam" id="PF20750">
    <property type="entry name" value="PAP_NTPase"/>
    <property type="match status" value="1"/>
</dbReference>
<evidence type="ECO:0000256" key="4">
    <source>
        <dbReference type="ARBA" id="ARBA00022664"/>
    </source>
</evidence>
<reference evidence="17" key="1">
    <citation type="submission" date="2021-06" db="EMBL/GenBank/DDBJ databases">
        <authorList>
            <consortium name="DOE Joint Genome Institute"/>
            <person name="Mondo S.J."/>
            <person name="Amses K.R."/>
            <person name="Simmons D.R."/>
            <person name="Longcore J.E."/>
            <person name="Seto K."/>
            <person name="Alves G.H."/>
            <person name="Bonds A.E."/>
            <person name="Quandt C.A."/>
            <person name="Davis W.J."/>
            <person name="Chang Y."/>
            <person name="Letcher P.M."/>
            <person name="Powell M.J."/>
            <person name="Kuo A."/>
            <person name="Labutti K."/>
            <person name="Pangilinan J."/>
            <person name="Andreopoulos W."/>
            <person name="Tritt A."/>
            <person name="Riley R."/>
            <person name="Hundley H."/>
            <person name="Johnson J."/>
            <person name="Lipzen A."/>
            <person name="Barry K."/>
            <person name="Berbee M.L."/>
            <person name="Buchler N.E."/>
            <person name="Grigoriev I.V."/>
            <person name="Spatafora J.W."/>
            <person name="Stajich J.E."/>
            <person name="James T.Y."/>
        </authorList>
    </citation>
    <scope>NUCLEOTIDE SEQUENCE</scope>
    <source>
        <strain evidence="17">AG</strain>
    </source>
</reference>
<evidence type="ECO:0000256" key="2">
    <source>
        <dbReference type="ARBA" id="ARBA00004123"/>
    </source>
</evidence>
<evidence type="ECO:0000259" key="14">
    <source>
        <dbReference type="Pfam" id="PF04926"/>
    </source>
</evidence>
<evidence type="ECO:0000313" key="17">
    <source>
        <dbReference type="EMBL" id="KAI8584334.1"/>
    </source>
</evidence>
<dbReference type="InterPro" id="IPR014492">
    <property type="entry name" value="PolyA_polymerase"/>
</dbReference>
<evidence type="ECO:0000256" key="11">
    <source>
        <dbReference type="PIRNR" id="PIRNR018425"/>
    </source>
</evidence>
<dbReference type="InterPro" id="IPR011068">
    <property type="entry name" value="NuclTrfase_I-like_C"/>
</dbReference>
<dbReference type="Gene3D" id="3.30.70.590">
    <property type="entry name" value="Poly(A) polymerase predicted RNA binding domain"/>
    <property type="match status" value="1"/>
</dbReference>
<dbReference type="GO" id="GO:1990817">
    <property type="term" value="F:poly(A) RNA polymerase activity"/>
    <property type="evidence" value="ECO:0007669"/>
    <property type="project" value="UniProtKB-UniRule"/>
</dbReference>
<dbReference type="Gene3D" id="1.10.1410.10">
    <property type="match status" value="1"/>
</dbReference>
<dbReference type="SUPFAM" id="SSF81301">
    <property type="entry name" value="Nucleotidyltransferase"/>
    <property type="match status" value="1"/>
</dbReference>
<feature type="binding site" evidence="12">
    <location>
        <position position="214"/>
    </location>
    <ligand>
        <name>ATP</name>
        <dbReference type="ChEBI" id="CHEBI:30616"/>
    </ligand>
</feature>
<evidence type="ECO:0000256" key="7">
    <source>
        <dbReference type="ARBA" id="ARBA00022741"/>
    </source>
</evidence>
<keyword evidence="7 11" id="KW-0547">Nucleotide-binding</keyword>
<feature type="binding site" evidence="13">
    <location>
        <position position="101"/>
    </location>
    <ligand>
        <name>Mg(2+)</name>
        <dbReference type="ChEBI" id="CHEBI:18420"/>
        <label>1</label>
        <note>catalytic</note>
    </ligand>
</feature>
<dbReference type="CDD" id="cd05402">
    <property type="entry name" value="NT_PAP_TUTase"/>
    <property type="match status" value="1"/>
</dbReference>
<keyword evidence="18" id="KW-1185">Reference proteome</keyword>
<organism evidence="17 18">
    <name type="scientific">Umbelopsis ramanniana AG</name>
    <dbReference type="NCBI Taxonomy" id="1314678"/>
    <lineage>
        <taxon>Eukaryota</taxon>
        <taxon>Fungi</taxon>
        <taxon>Fungi incertae sedis</taxon>
        <taxon>Mucoromycota</taxon>
        <taxon>Mucoromycotina</taxon>
        <taxon>Umbelopsidomycetes</taxon>
        <taxon>Umbelopsidales</taxon>
        <taxon>Umbelopsidaceae</taxon>
        <taxon>Umbelopsis</taxon>
    </lineage>
</organism>
<feature type="domain" description="Poly(A) polymerase nucleotidyltransferase" evidence="16">
    <location>
        <begin position="7"/>
        <end position="200"/>
    </location>
</feature>
<dbReference type="GO" id="GO:0005524">
    <property type="term" value="F:ATP binding"/>
    <property type="evidence" value="ECO:0007669"/>
    <property type="project" value="UniProtKB-UniRule"/>
</dbReference>
<dbReference type="EMBL" id="MU620893">
    <property type="protein sequence ID" value="KAI8584334.1"/>
    <property type="molecule type" value="Genomic_DNA"/>
</dbReference>
<comment type="caution">
    <text evidence="17">The sequence shown here is derived from an EMBL/GenBank/DDBJ whole genome shotgun (WGS) entry which is preliminary data.</text>
</comment>
<keyword evidence="10 11" id="KW-0539">Nucleus</keyword>
<dbReference type="GO" id="GO:0006397">
    <property type="term" value="P:mRNA processing"/>
    <property type="evidence" value="ECO:0007669"/>
    <property type="project" value="UniProtKB-KW"/>
</dbReference>
<dbReference type="SUPFAM" id="SSF55003">
    <property type="entry name" value="PAP/Archaeal CCA-adding enzyme, C-terminal domain"/>
    <property type="match status" value="1"/>
</dbReference>
<evidence type="ECO:0000259" key="15">
    <source>
        <dbReference type="Pfam" id="PF04928"/>
    </source>
</evidence>
<comment type="cofactor">
    <cofactor evidence="13">
        <name>Mg(2+)</name>
        <dbReference type="ChEBI" id="CHEBI:18420"/>
    </cofactor>
    <text evidence="13">Binds 2 magnesium ions. Also active with manganese.</text>
</comment>
<feature type="binding site" evidence="13">
    <location>
        <position position="101"/>
    </location>
    <ligand>
        <name>Mg(2+)</name>
        <dbReference type="ChEBI" id="CHEBI:18420"/>
        <label>2</label>
        <note>catalytic</note>
    </ligand>
</feature>
<keyword evidence="5 11" id="KW-0808">Transferase</keyword>
<dbReference type="PANTHER" id="PTHR10682">
    <property type="entry name" value="POLY A POLYMERASE"/>
    <property type="match status" value="1"/>
</dbReference>
<dbReference type="InterPro" id="IPR007012">
    <property type="entry name" value="PolA_pol_cen_dom"/>
</dbReference>
<feature type="binding site" evidence="13">
    <location>
        <position position="153"/>
    </location>
    <ligand>
        <name>Mg(2+)</name>
        <dbReference type="ChEBI" id="CHEBI:18420"/>
        <label>2</label>
        <note>catalytic</note>
    </ligand>
</feature>
<sequence length="528" mass="60295">MKSVQYGVTPPVSEALPTQRELELNEALTDVLAREGMIESEKKAQLRKTVLFELDMIINEFVYAVTAKLTNSEQLARNTAAKLFTYGSYRLGAHTDESDIDTLCVCPQHITQKIFFHSLPPILQKHEGVQELTTVTSAFVPVIKMIFHGIHIDLIYARLWQPTVPANLDLSDERTMQQIDESCVRTANGPRTATEILSLVPNVETFCMALKCIKLWAKRRAIYSNAIGYFGGVAWAILVARVCQLYPNGCPATIISRFFRIFFTWSWPSPVVLKYLVKGRDAWDSKSNKHHIMPILTPAYPAMCSTHNVSYSTKKILLAELNRASKIVDTIILGTGSWQDLFMEHDFFKLYKYYIRVSFCSSEQNAHMAWCGRMESRLRKLITSLEVMPQILIAHPLCNRIDETYDDLSNDEIQDVAFNDTTPNEFSRYPSNNGHDLDHEKSLSHDKFYVTKYYIGLLPAHGTKIIDVDRQMKAFIRTEGYTFKSFDQRKMGFTAKLMRRSNLPGAVLEYSKEATTGLKRTRSQVGKY</sequence>
<dbReference type="EC" id="2.7.7.19" evidence="11"/>
<evidence type="ECO:0000256" key="6">
    <source>
        <dbReference type="ARBA" id="ARBA00022723"/>
    </source>
</evidence>
<comment type="catalytic activity">
    <reaction evidence="11">
        <text>RNA(n) + ATP = RNA(n)-3'-adenine ribonucleotide + diphosphate</text>
        <dbReference type="Rhea" id="RHEA:11332"/>
        <dbReference type="Rhea" id="RHEA-COMP:14527"/>
        <dbReference type="Rhea" id="RHEA-COMP:17347"/>
        <dbReference type="ChEBI" id="CHEBI:30616"/>
        <dbReference type="ChEBI" id="CHEBI:33019"/>
        <dbReference type="ChEBI" id="CHEBI:140395"/>
        <dbReference type="ChEBI" id="CHEBI:173115"/>
        <dbReference type="EC" id="2.7.7.19"/>
    </reaction>
</comment>
<dbReference type="FunFam" id="1.10.1410.10:FF:000001">
    <property type="entry name" value="Putative poly(A) polymerase gamma"/>
    <property type="match status" value="1"/>
</dbReference>
<feature type="binding site" evidence="13">
    <location>
        <position position="99"/>
    </location>
    <ligand>
        <name>Mg(2+)</name>
        <dbReference type="ChEBI" id="CHEBI:18420"/>
        <label>1</label>
        <note>catalytic</note>
    </ligand>
</feature>
<gene>
    <name evidence="17" type="ORF">K450DRAFT_219354</name>
</gene>
<dbReference type="RefSeq" id="XP_051449338.1">
    <property type="nucleotide sequence ID" value="XM_051585352.1"/>
</dbReference>
<proteinExistence type="inferred from homology"/>
<feature type="domain" description="Poly(A) polymerase RNA-binding" evidence="14">
    <location>
        <begin position="346"/>
        <end position="511"/>
    </location>
</feature>
<reference evidence="17" key="2">
    <citation type="journal article" date="2022" name="Proc. Natl. Acad. Sci. U.S.A.">
        <title>Diploid-dominant life cycles characterize the early evolution of Fungi.</title>
        <authorList>
            <person name="Amses K.R."/>
            <person name="Simmons D.R."/>
            <person name="Longcore J.E."/>
            <person name="Mondo S.J."/>
            <person name="Seto K."/>
            <person name="Jeronimo G.H."/>
            <person name="Bonds A.E."/>
            <person name="Quandt C.A."/>
            <person name="Davis W.J."/>
            <person name="Chang Y."/>
            <person name="Federici B.A."/>
            <person name="Kuo A."/>
            <person name="LaButti K."/>
            <person name="Pangilinan J."/>
            <person name="Andreopoulos W."/>
            <person name="Tritt A."/>
            <person name="Riley R."/>
            <person name="Hundley H."/>
            <person name="Johnson J."/>
            <person name="Lipzen A."/>
            <person name="Barry K."/>
            <person name="Lang B.F."/>
            <person name="Cuomo C.A."/>
            <person name="Buchler N.E."/>
            <person name="Grigoriev I.V."/>
            <person name="Spatafora J.W."/>
            <person name="Stajich J.E."/>
            <person name="James T.Y."/>
        </authorList>
    </citation>
    <scope>NUCLEOTIDE SEQUENCE</scope>
    <source>
        <strain evidence="17">AG</strain>
    </source>
</reference>
<evidence type="ECO:0000256" key="13">
    <source>
        <dbReference type="PIRSR" id="PIRSR018425-2"/>
    </source>
</evidence>
<name>A0AAD5EIU3_UMBRA</name>
<dbReference type="FunFam" id="3.30.460.10:FF:000002">
    <property type="entry name" value="Poly(A) polymerase alpha, putative"/>
    <property type="match status" value="1"/>
</dbReference>
<keyword evidence="8 11" id="KW-0067">ATP-binding</keyword>
<dbReference type="GeneID" id="75910700"/>
<evidence type="ECO:0000256" key="8">
    <source>
        <dbReference type="ARBA" id="ARBA00022840"/>
    </source>
</evidence>
<evidence type="ECO:0000256" key="10">
    <source>
        <dbReference type="ARBA" id="ARBA00023242"/>
    </source>
</evidence>
<evidence type="ECO:0000313" key="18">
    <source>
        <dbReference type="Proteomes" id="UP001206595"/>
    </source>
</evidence>
<dbReference type="Proteomes" id="UP001206595">
    <property type="component" value="Unassembled WGS sequence"/>
</dbReference>
<evidence type="ECO:0000259" key="16">
    <source>
        <dbReference type="Pfam" id="PF20750"/>
    </source>
</evidence>
<feature type="binding site" evidence="13">
    <location>
        <position position="99"/>
    </location>
    <ligand>
        <name>Mg(2+)</name>
        <dbReference type="ChEBI" id="CHEBI:18420"/>
        <label>2</label>
        <note>catalytic</note>
    </ligand>
</feature>
<evidence type="ECO:0000256" key="3">
    <source>
        <dbReference type="ARBA" id="ARBA00010912"/>
    </source>
</evidence>
<dbReference type="GO" id="GO:0003723">
    <property type="term" value="F:RNA binding"/>
    <property type="evidence" value="ECO:0007669"/>
    <property type="project" value="UniProtKB-UniRule"/>
</dbReference>